<dbReference type="InterPro" id="IPR017871">
    <property type="entry name" value="ABC_transporter-like_CS"/>
</dbReference>
<dbReference type="InterPro" id="IPR003439">
    <property type="entry name" value="ABC_transporter-like_ATP-bd"/>
</dbReference>
<dbReference type="EMBL" id="CP146612">
    <property type="protein sequence ID" value="WWX25498.1"/>
    <property type="molecule type" value="Genomic_DNA"/>
</dbReference>
<dbReference type="PROSITE" id="PS50893">
    <property type="entry name" value="ABC_TRANSPORTER_2"/>
    <property type="match status" value="1"/>
</dbReference>
<accession>A0ABZ2J5C9</accession>
<reference evidence="6 7" key="1">
    <citation type="submission" date="2024-03" db="EMBL/GenBank/DDBJ databases">
        <title>A Dehalogenimonas Isolated from Estuarine Sediments Dihaloeliminates Chlorinated Alkanes.</title>
        <authorList>
            <person name="Yang Y."/>
            <person name="Wang H."/>
        </authorList>
    </citation>
    <scope>NUCLEOTIDE SEQUENCE [LARGE SCALE GENOMIC DNA]</scope>
    <source>
        <strain evidence="6 7">W</strain>
    </source>
</reference>
<organism evidence="6 7">
    <name type="scientific">Candidatus Dehalogenimonas loeffleri</name>
    <dbReference type="NCBI Taxonomy" id="3127115"/>
    <lineage>
        <taxon>Bacteria</taxon>
        <taxon>Bacillati</taxon>
        <taxon>Chloroflexota</taxon>
        <taxon>Dehalococcoidia</taxon>
        <taxon>Dehalococcoidales</taxon>
        <taxon>Dehalococcoidaceae</taxon>
        <taxon>Dehalogenimonas</taxon>
    </lineage>
</organism>
<keyword evidence="7" id="KW-1185">Reference proteome</keyword>
<dbReference type="InterPro" id="IPR003593">
    <property type="entry name" value="AAA+_ATPase"/>
</dbReference>
<evidence type="ECO:0000256" key="3">
    <source>
        <dbReference type="ARBA" id="ARBA00022840"/>
    </source>
</evidence>
<name>A0ABZ2J5C9_9CHLR</name>
<dbReference type="Gene3D" id="3.40.50.300">
    <property type="entry name" value="P-loop containing nucleotide triphosphate hydrolases"/>
    <property type="match status" value="1"/>
</dbReference>
<dbReference type="PANTHER" id="PTHR43582">
    <property type="entry name" value="LINEARMYCIN RESISTANCE ATP-BINDING PROTEIN LNRL"/>
    <property type="match status" value="1"/>
</dbReference>
<dbReference type="GO" id="GO:0005524">
    <property type="term" value="F:ATP binding"/>
    <property type="evidence" value="ECO:0007669"/>
    <property type="project" value="UniProtKB-KW"/>
</dbReference>
<dbReference type="PROSITE" id="PS00211">
    <property type="entry name" value="ABC_TRANSPORTER_1"/>
    <property type="match status" value="1"/>
</dbReference>
<keyword evidence="2" id="KW-0547">Nucleotide-binding</keyword>
<dbReference type="NCBIfam" id="TIGR01188">
    <property type="entry name" value="drrA"/>
    <property type="match status" value="1"/>
</dbReference>
<evidence type="ECO:0000256" key="2">
    <source>
        <dbReference type="ARBA" id="ARBA00022741"/>
    </source>
</evidence>
<proteinExistence type="inferred from homology"/>
<dbReference type="InterPro" id="IPR027417">
    <property type="entry name" value="P-loop_NTPase"/>
</dbReference>
<dbReference type="SUPFAM" id="SSF52540">
    <property type="entry name" value="P-loop containing nucleoside triphosphate hydrolases"/>
    <property type="match status" value="1"/>
</dbReference>
<dbReference type="PANTHER" id="PTHR43582:SF2">
    <property type="entry name" value="LINEARMYCIN RESISTANCE ATP-BINDING PROTEIN LNRL"/>
    <property type="match status" value="1"/>
</dbReference>
<evidence type="ECO:0000313" key="6">
    <source>
        <dbReference type="EMBL" id="WWX25498.1"/>
    </source>
</evidence>
<dbReference type="RefSeq" id="WP_338737708.1">
    <property type="nucleotide sequence ID" value="NZ_CP146612.1"/>
</dbReference>
<dbReference type="InterPro" id="IPR005894">
    <property type="entry name" value="DrrA"/>
</dbReference>
<comment type="subcellular location">
    <subcellularLocation>
        <location evidence="1">Cell membrane</location>
        <topology evidence="1">Peripheral membrane protein</topology>
        <orientation evidence="1">Cytoplasmic side</orientation>
    </subcellularLocation>
</comment>
<protein>
    <submittedName>
        <fullName evidence="6">ATP-binding cassette domain-containing protein</fullName>
    </submittedName>
</protein>
<keyword evidence="3 6" id="KW-0067">ATP-binding</keyword>
<evidence type="ECO:0000256" key="1">
    <source>
        <dbReference type="ARBA" id="ARBA00004413"/>
    </source>
</evidence>
<gene>
    <name evidence="6" type="ORF">V8247_00580</name>
</gene>
<evidence type="ECO:0000256" key="4">
    <source>
        <dbReference type="ARBA" id="ARBA00049985"/>
    </source>
</evidence>
<dbReference type="SMART" id="SM00382">
    <property type="entry name" value="AAA"/>
    <property type="match status" value="1"/>
</dbReference>
<dbReference type="Proteomes" id="UP001375370">
    <property type="component" value="Chromosome"/>
</dbReference>
<dbReference type="Pfam" id="PF00005">
    <property type="entry name" value="ABC_tran"/>
    <property type="match status" value="1"/>
</dbReference>
<feature type="domain" description="ABC transporter" evidence="5">
    <location>
        <begin position="10"/>
        <end position="240"/>
    </location>
</feature>
<sequence length="331" mass="37164">MADNSKSPIIEVSGLHRSFGKLEAVKDVSFTVGEGEIFGFLGPNGAGKTTTINILCTLLLPTSGNAKVNGYDVIMQTDDVRRSIGLVFQEPTLDDYLNAEQNLRFHAYAYGVPPAERETRIRELMEMVELWDRRKDQINTFSGGMKRRLEIARGLIHQPKVLFLDEPTIGLDPQTRRNIWDHIKRLQEQTGLTIFMTTHYMEEAENCDRIAIIDYGKIVALGTPEKLKDSVGGDLVTIKTADNNAAIAEIRQQFGIEAGLKDDNVVFSVQHGEQFLPEFVRQFTGSLLSVGIRRPTLDDVFLKHTGREIRAEAADPLAMIKRQRRIQGGMH</sequence>
<evidence type="ECO:0000313" key="7">
    <source>
        <dbReference type="Proteomes" id="UP001375370"/>
    </source>
</evidence>
<evidence type="ECO:0000259" key="5">
    <source>
        <dbReference type="PROSITE" id="PS50893"/>
    </source>
</evidence>
<comment type="similarity">
    <text evidence="4">Belongs to the ABC transporter superfamily. Drug exporter-1 (DrugE1) (TC 3.A.1.105) family.</text>
</comment>